<keyword evidence="1" id="KW-0732">Signal</keyword>
<comment type="caution">
    <text evidence="2">The sequence shown here is derived from an EMBL/GenBank/DDBJ whole genome shotgun (WGS) entry which is preliminary data.</text>
</comment>
<evidence type="ECO:0000256" key="1">
    <source>
        <dbReference type="SAM" id="SignalP"/>
    </source>
</evidence>
<dbReference type="EMBL" id="FNSH01000001">
    <property type="protein sequence ID" value="SEB48515.1"/>
    <property type="molecule type" value="Genomic_DNA"/>
</dbReference>
<gene>
    <name evidence="2" type="ORF">SAMN04489746_0371</name>
</gene>
<dbReference type="RefSeq" id="WP_002563450.1">
    <property type="nucleotide sequence ID" value="NZ_CALJSN010000006.1"/>
</dbReference>
<evidence type="ECO:0008006" key="4">
    <source>
        <dbReference type="Google" id="ProtNLM"/>
    </source>
</evidence>
<sequence length="199" mass="21458">MRKVHPLFTTVLTLVLACGMVAGLAACKGGDADKNKQEITTLVGKTYDSAMALDESVVDELLSDAKLDNMSGMGLDGKDVGKEILSAAFKNFKYKIGDIKIDGDKAMVTVHVSNVDFATALQKFETEFTEWAQTKEGTSAIMNEDSNAITKGIKSSLDSSFNASDLETKESDVVITVDKKDGSWAIHSLTELYDSMVVL</sequence>
<dbReference type="Proteomes" id="UP000183687">
    <property type="component" value="Unassembled WGS sequence"/>
</dbReference>
<feature type="signal peptide" evidence="1">
    <location>
        <begin position="1"/>
        <end position="25"/>
    </location>
</feature>
<dbReference type="AlphaFoldDB" id="A0AB38A580"/>
<organism evidence="2 3">
    <name type="scientific">Atopobium minutum</name>
    <dbReference type="NCBI Taxonomy" id="1381"/>
    <lineage>
        <taxon>Bacteria</taxon>
        <taxon>Bacillati</taxon>
        <taxon>Actinomycetota</taxon>
        <taxon>Coriobacteriia</taxon>
        <taxon>Coriobacteriales</taxon>
        <taxon>Atopobiaceae</taxon>
        <taxon>Atopobium</taxon>
    </lineage>
</organism>
<accession>A0AB38A580</accession>
<evidence type="ECO:0000313" key="2">
    <source>
        <dbReference type="EMBL" id="SEB48515.1"/>
    </source>
</evidence>
<feature type="chain" id="PRO_5044287630" description="DUF5105 domain-containing protein" evidence="1">
    <location>
        <begin position="26"/>
        <end position="199"/>
    </location>
</feature>
<proteinExistence type="predicted"/>
<protein>
    <recommendedName>
        <fullName evidence="4">DUF5105 domain-containing protein</fullName>
    </recommendedName>
</protein>
<name>A0AB38A580_9ACTN</name>
<evidence type="ECO:0000313" key="3">
    <source>
        <dbReference type="Proteomes" id="UP000183687"/>
    </source>
</evidence>
<reference evidence="2 3" key="1">
    <citation type="submission" date="2016-10" db="EMBL/GenBank/DDBJ databases">
        <authorList>
            <person name="Varghese N."/>
            <person name="Submissions S."/>
        </authorList>
    </citation>
    <scope>NUCLEOTIDE SEQUENCE [LARGE SCALE GENOMIC DNA]</scope>
    <source>
        <strain evidence="2 3">DSM 20586</strain>
    </source>
</reference>
<dbReference type="PROSITE" id="PS51257">
    <property type="entry name" value="PROKAR_LIPOPROTEIN"/>
    <property type="match status" value="1"/>
</dbReference>